<dbReference type="InParanoid" id="A0A066W2G4"/>
<evidence type="ECO:0000256" key="6">
    <source>
        <dbReference type="SAM" id="MobiDB-lite"/>
    </source>
</evidence>
<gene>
    <name evidence="9" type="ORF">K437DRAFT_268448</name>
</gene>
<dbReference type="SMART" id="SM01083">
    <property type="entry name" value="Cir_N"/>
    <property type="match status" value="1"/>
</dbReference>
<dbReference type="GO" id="GO:0017108">
    <property type="term" value="F:5'-flap endonuclease activity"/>
    <property type="evidence" value="ECO:0007669"/>
    <property type="project" value="TreeGrafter"/>
</dbReference>
<comment type="caution">
    <text evidence="9">The sequence shown here is derived from an EMBL/GenBank/DDBJ whole genome shotgun (WGS) entry which is preliminary data.</text>
</comment>
<dbReference type="Pfam" id="PF21170">
    <property type="entry name" value="FAN1_TPR"/>
    <property type="match status" value="1"/>
</dbReference>
<keyword evidence="5" id="KW-0234">DNA repair</keyword>
<feature type="compositionally biased region" description="Gly residues" evidence="6">
    <location>
        <begin position="1383"/>
        <end position="1392"/>
    </location>
</feature>
<dbReference type="STRING" id="1037660.A0A066W2G4"/>
<reference evidence="9 10" key="1">
    <citation type="submission" date="2014-05" db="EMBL/GenBank/DDBJ databases">
        <title>Draft genome sequence of a rare smut relative, Tilletiaria anomala UBC 951.</title>
        <authorList>
            <consortium name="DOE Joint Genome Institute"/>
            <person name="Toome M."/>
            <person name="Kuo A."/>
            <person name="Henrissat B."/>
            <person name="Lipzen A."/>
            <person name="Tritt A."/>
            <person name="Yoshinaga Y."/>
            <person name="Zane M."/>
            <person name="Barry K."/>
            <person name="Grigoriev I.V."/>
            <person name="Spatafora J.W."/>
            <person name="Aimea M.C."/>
        </authorList>
    </citation>
    <scope>NUCLEOTIDE SEQUENCE [LARGE SCALE GENOMIC DNA]</scope>
    <source>
        <strain evidence="9 10">UBC 951</strain>
    </source>
</reference>
<feature type="region of interest" description="Disordered" evidence="6">
    <location>
        <begin position="702"/>
        <end position="721"/>
    </location>
</feature>
<evidence type="ECO:0000256" key="3">
    <source>
        <dbReference type="ARBA" id="ARBA00022801"/>
    </source>
</evidence>
<feature type="compositionally biased region" description="Basic and acidic residues" evidence="6">
    <location>
        <begin position="64"/>
        <end position="73"/>
    </location>
</feature>
<dbReference type="OrthoDB" id="258143at2759"/>
<evidence type="ECO:0000256" key="1">
    <source>
        <dbReference type="ARBA" id="ARBA00022722"/>
    </source>
</evidence>
<keyword evidence="4 5" id="KW-0460">Magnesium</keyword>
<comment type="function">
    <text evidence="5">Nuclease required for the repair of DNA interstrand cross-links (ICL). Acts as a 5'-3' exonuclease that anchors at a cut end of DNA and cleaves DNA successively at every third nucleotide, allowing to excise an ICL from one strand through flanking incisions.</text>
</comment>
<feature type="compositionally biased region" description="Polar residues" evidence="6">
    <location>
        <begin position="132"/>
        <end position="151"/>
    </location>
</feature>
<dbReference type="CDD" id="cd22326">
    <property type="entry name" value="FAN1-like"/>
    <property type="match status" value="1"/>
</dbReference>
<dbReference type="GO" id="GO:0070336">
    <property type="term" value="F:flap-structured DNA binding"/>
    <property type="evidence" value="ECO:0007669"/>
    <property type="project" value="TreeGrafter"/>
</dbReference>
<feature type="region of interest" description="Disordered" evidence="6">
    <location>
        <begin position="459"/>
        <end position="487"/>
    </location>
</feature>
<keyword evidence="5" id="KW-0227">DNA damage</keyword>
<feature type="region of interest" description="Disordered" evidence="6">
    <location>
        <begin position="125"/>
        <end position="206"/>
    </location>
</feature>
<dbReference type="InterPro" id="IPR019339">
    <property type="entry name" value="CIR_N_dom"/>
</dbReference>
<keyword evidence="5" id="KW-0464">Manganese</keyword>
<proteinExistence type="inferred from homology"/>
<feature type="region of interest" description="Disordered" evidence="6">
    <location>
        <begin position="236"/>
        <end position="308"/>
    </location>
</feature>
<keyword evidence="2 5" id="KW-0479">Metal-binding</keyword>
<dbReference type="SMART" id="SM00990">
    <property type="entry name" value="VRR_NUC"/>
    <property type="match status" value="1"/>
</dbReference>
<comment type="subcellular location">
    <subcellularLocation>
        <location evidence="5">Nucleus</location>
    </subcellularLocation>
</comment>
<comment type="catalytic activity">
    <reaction evidence="5">
        <text>Hydrolytically removes 5'-nucleotides successively from the 3'-hydroxy termini of 3'-hydroxy-terminated oligonucleotides.</text>
        <dbReference type="EC" id="3.1.4.1"/>
    </reaction>
</comment>
<evidence type="ECO:0000256" key="5">
    <source>
        <dbReference type="RuleBase" id="RU365033"/>
    </source>
</evidence>
<feature type="region of interest" description="Disordered" evidence="6">
    <location>
        <begin position="1381"/>
        <end position="1407"/>
    </location>
</feature>
<feature type="domain" description="VRR-NUC" evidence="7">
    <location>
        <begin position="1194"/>
        <end position="1377"/>
    </location>
</feature>
<keyword evidence="3 5" id="KW-0378">Hydrolase</keyword>
<dbReference type="Pfam" id="PF21315">
    <property type="entry name" value="FAN1_HTH"/>
    <property type="match status" value="1"/>
</dbReference>
<dbReference type="EC" id="3.1.4.1" evidence="5"/>
<dbReference type="GO" id="GO:0046872">
    <property type="term" value="F:metal ion binding"/>
    <property type="evidence" value="ECO:0007669"/>
    <property type="project" value="UniProtKB-KW"/>
</dbReference>
<feature type="compositionally biased region" description="Polar residues" evidence="6">
    <location>
        <begin position="367"/>
        <end position="383"/>
    </location>
</feature>
<feature type="region of interest" description="Disordered" evidence="6">
    <location>
        <begin position="325"/>
        <end position="387"/>
    </location>
</feature>
<dbReference type="FunCoup" id="A0A066W2G4">
    <property type="interactions" value="260"/>
</dbReference>
<comment type="similarity">
    <text evidence="5">Belongs to the FAN1 family.</text>
</comment>
<dbReference type="GO" id="GO:0036297">
    <property type="term" value="P:interstrand cross-link repair"/>
    <property type="evidence" value="ECO:0007669"/>
    <property type="project" value="InterPro"/>
</dbReference>
<dbReference type="OMA" id="FECGHIL"/>
<dbReference type="PANTHER" id="PTHR15749:SF4">
    <property type="entry name" value="FANCONI-ASSOCIATED NUCLEASE 1"/>
    <property type="match status" value="1"/>
</dbReference>
<dbReference type="GO" id="GO:0008409">
    <property type="term" value="F:5'-3' exonuclease activity"/>
    <property type="evidence" value="ECO:0007669"/>
    <property type="project" value="TreeGrafter"/>
</dbReference>
<feature type="region of interest" description="Disordered" evidence="6">
    <location>
        <begin position="52"/>
        <end position="73"/>
    </location>
</feature>
<dbReference type="GeneID" id="25266024"/>
<protein>
    <recommendedName>
        <fullName evidence="5">Fanconi-associated nuclease</fullName>
        <ecNumber evidence="5">3.1.4.1</ecNumber>
    </recommendedName>
</protein>
<evidence type="ECO:0000259" key="8">
    <source>
        <dbReference type="SMART" id="SM01083"/>
    </source>
</evidence>
<feature type="domain" description="CBF1-interacting co-repressor CIR N-terminal" evidence="8">
    <location>
        <begin position="10"/>
        <end position="46"/>
    </location>
</feature>
<dbReference type="Proteomes" id="UP000027361">
    <property type="component" value="Unassembled WGS sequence"/>
</dbReference>
<dbReference type="InterPro" id="IPR049126">
    <property type="entry name" value="FAN1-like_TPR"/>
</dbReference>
<evidence type="ECO:0000313" key="10">
    <source>
        <dbReference type="Proteomes" id="UP000027361"/>
    </source>
</evidence>
<feature type="region of interest" description="Disordered" evidence="6">
    <location>
        <begin position="1309"/>
        <end position="1330"/>
    </location>
</feature>
<name>A0A066W2G4_TILAU</name>
<feature type="region of interest" description="Disordered" evidence="6">
    <location>
        <begin position="1057"/>
        <end position="1090"/>
    </location>
</feature>
<evidence type="ECO:0000259" key="7">
    <source>
        <dbReference type="SMART" id="SM00990"/>
    </source>
</evidence>
<keyword evidence="1 5" id="KW-0540">Nuclease</keyword>
<dbReference type="InterPro" id="IPR049125">
    <property type="entry name" value="FAN1-like_WH"/>
</dbReference>
<dbReference type="InterPro" id="IPR014883">
    <property type="entry name" value="VRR_NUC"/>
</dbReference>
<feature type="compositionally biased region" description="Low complexity" evidence="6">
    <location>
        <begin position="246"/>
        <end position="259"/>
    </location>
</feature>
<feature type="compositionally biased region" description="Low complexity" evidence="6">
    <location>
        <begin position="325"/>
        <end position="334"/>
    </location>
</feature>
<accession>A0A066W2G4</accession>
<dbReference type="Pfam" id="PF08774">
    <property type="entry name" value="VRR_NUC"/>
    <property type="match status" value="2"/>
</dbReference>
<evidence type="ECO:0000256" key="2">
    <source>
        <dbReference type="ARBA" id="ARBA00022723"/>
    </source>
</evidence>
<keyword evidence="10" id="KW-1185">Reference proteome</keyword>
<dbReference type="InterPro" id="IPR049132">
    <property type="entry name" value="FAN1-like_euk"/>
</dbReference>
<dbReference type="GO" id="GO:0004528">
    <property type="term" value="F:phosphodiesterase I activity"/>
    <property type="evidence" value="ECO:0007669"/>
    <property type="project" value="UniProtKB-EC"/>
</dbReference>
<dbReference type="GO" id="GO:0005634">
    <property type="term" value="C:nucleus"/>
    <property type="evidence" value="ECO:0007669"/>
    <property type="project" value="UniProtKB-SubCell"/>
</dbReference>
<organism evidence="9 10">
    <name type="scientific">Tilletiaria anomala (strain ATCC 24038 / CBS 436.72 / UBC 951)</name>
    <dbReference type="NCBI Taxonomy" id="1037660"/>
    <lineage>
        <taxon>Eukaryota</taxon>
        <taxon>Fungi</taxon>
        <taxon>Dikarya</taxon>
        <taxon>Basidiomycota</taxon>
        <taxon>Ustilaginomycotina</taxon>
        <taxon>Exobasidiomycetes</taxon>
        <taxon>Georgefischeriales</taxon>
        <taxon>Tilletiariaceae</taxon>
        <taxon>Tilletiaria</taxon>
    </lineage>
</organism>
<sequence>MPLHLAHHKSYHPYNRENIERVRRDEEAARLAAEAAEGRSLQADSERRLELLRRNKGRASGGSEQERRLRAAEREVDGKAGALKEYDECQLEKLGGRADADNLERTFDSAGHINFWAHLEDNNRPSKRACTQEPSNASLASKQVSSSAENSSKADRAYLSQPAPEMSPWYSSSDLIPGNERTKSKHQKLREAYKDSKRKKEHDPMNVVREAFSFTSASDATTLNRENDKRRAHLRHFNLPSGPNFSSGESRAAQSSSQRLKPKQQEAMSREAAERARAQALISQRRLECEQSRETPFSTPLAAHGSSSSAWQYSDQFNRDDVRAAHAGSSAAVAETREEEERRWQREQEEREQDLKSRLLHGRRESQGQGQEARSGASLTTKSDAAIPTDAEQPTEELFDLHFAGTSTLLTLQQEKVGIGAASVTSAGIERNPIAIDFDNEDGAVTGRVHDVHALSSQPIPVRTLSDESSRTSSSTSCNRLATPYSRESDPEVFQRYQESMYPTILGEMIQVVLSGEAHLFEEHEVSLLQAYHALSYQSRYMLARLLQRKDMWIRLNKLDYASDVEDMGAAILELCELRVLPQPAPTGNASAIENDAAGKDTMAGATAAADGEVALRFAISEADLDVDMEPILNMLTLEELKTLAKSMQRLTPAAKTKQKIIETLLRTKTQGLLGFDGEAAEPITKKGGSMKPPANKRHQTTLNFGPATKNADGAPTSLPTKRNNQKAVLQVELANLIGRCVRLSPIARKLIDRVALVYYRGNVLQGASVLTGAVLARSQKRNYPVYEYARSPCLWPTRQHLLAYEAALVLQAEMEQLLDWDGSKEALEKAYRLFESVWDDWKAVVVDCETLLEGVDRLTYHRMRLHAGWVLTRIIDKGIYCLGRFKLYEREKDVLRALLAQKAFRRGKRGEWYDRLALILMQYSDDKTAGRKAALEVCMRGLQDPDTHIIYHDMLQRRIKRLESALRIPFAEQHDFSYAKLQQCTEVTFSGVRLDQMLVEKQRLDLFGRPIKRQMPPEKRPALRANSSSESLLVGDGIGKNFTLRKPLQKQVKIERRVSAASGTAAPPSLPRNVSPVKDGSSAPLPLSAGDEYQTTRKETKESMATVWRGLDGQPCRVEALCLQHYAMQGFKGYHSEGGVLVMLYVLLMWDIIYQPIEGAFETAYQNAPLDINTDAFAVSRGADIRQRLHRIQNDGGLDLIRETDERERPRKTWAVGCRWDTYPLKDLLEIAECLGGYSLSVICQVFSEEWEHCSSGLPDLCIWRHRNHLEEQESKGDELQEAALDAEASSDSPVDFSASLASATAPAVALPPLQTESTRDRKRRPTAGGALRAFKPRVRFVEVKGPGDHLRENQKLWIDLLLRAGVEVQVAYVVEHEKAAQGGGGAGSASGSGSEPSGNSKGKGK</sequence>
<dbReference type="EMBL" id="JMSN01000043">
    <property type="protein sequence ID" value="KDN45269.1"/>
    <property type="molecule type" value="Genomic_DNA"/>
</dbReference>
<dbReference type="RefSeq" id="XP_013243126.1">
    <property type="nucleotide sequence ID" value="XM_013387672.1"/>
</dbReference>
<feature type="compositionally biased region" description="Low complexity" evidence="6">
    <location>
        <begin position="1393"/>
        <end position="1407"/>
    </location>
</feature>
<dbReference type="InterPro" id="IPR033315">
    <property type="entry name" value="Fan1-like"/>
</dbReference>
<feature type="compositionally biased region" description="Basic and acidic residues" evidence="6">
    <location>
        <begin position="268"/>
        <end position="277"/>
    </location>
</feature>
<comment type="cofactor">
    <cofactor evidence="5">
        <name>Mg(2+)</name>
        <dbReference type="ChEBI" id="CHEBI:18420"/>
    </cofactor>
    <cofactor evidence="5">
        <name>Mn(2+)</name>
        <dbReference type="ChEBI" id="CHEBI:29035"/>
    </cofactor>
</comment>
<keyword evidence="5" id="KW-0539">Nucleus</keyword>
<evidence type="ECO:0000313" key="9">
    <source>
        <dbReference type="EMBL" id="KDN45269.1"/>
    </source>
</evidence>
<dbReference type="HOGENOM" id="CLU_005116_1_0_1"/>
<dbReference type="PANTHER" id="PTHR15749">
    <property type="entry name" value="FANCONI-ASSOCIATED NUCLEASE 1"/>
    <property type="match status" value="1"/>
</dbReference>
<evidence type="ECO:0000256" key="4">
    <source>
        <dbReference type="ARBA" id="ARBA00022842"/>
    </source>
</evidence>
<feature type="compositionally biased region" description="Basic and acidic residues" evidence="6">
    <location>
        <begin position="335"/>
        <end position="366"/>
    </location>
</feature>